<comment type="similarity">
    <text evidence="1 7">Belongs to the cytochrome P450 family.</text>
</comment>
<dbReference type="GO" id="GO:0020037">
    <property type="term" value="F:heme binding"/>
    <property type="evidence" value="ECO:0007669"/>
    <property type="project" value="InterPro"/>
</dbReference>
<dbReference type="PROSITE" id="PS00086">
    <property type="entry name" value="CYTOCHROME_P450"/>
    <property type="match status" value="1"/>
</dbReference>
<dbReference type="EMBL" id="CP045227">
    <property type="protein sequence ID" value="QFS51192.1"/>
    <property type="molecule type" value="Genomic_DNA"/>
</dbReference>
<dbReference type="PRINTS" id="PR00385">
    <property type="entry name" value="P450"/>
</dbReference>
<dbReference type="GO" id="GO:0016705">
    <property type="term" value="F:oxidoreductase activity, acting on paired donors, with incorporation or reduction of molecular oxygen"/>
    <property type="evidence" value="ECO:0007669"/>
    <property type="project" value="InterPro"/>
</dbReference>
<evidence type="ECO:0000256" key="7">
    <source>
        <dbReference type="RuleBase" id="RU000461"/>
    </source>
</evidence>
<keyword evidence="3 7" id="KW-0479">Metal-binding</keyword>
<dbReference type="PRINTS" id="PR00359">
    <property type="entry name" value="BP450"/>
</dbReference>
<evidence type="ECO:0000256" key="2">
    <source>
        <dbReference type="ARBA" id="ARBA00022617"/>
    </source>
</evidence>
<dbReference type="InterPro" id="IPR036396">
    <property type="entry name" value="Cyt_P450_sf"/>
</dbReference>
<evidence type="ECO:0000256" key="3">
    <source>
        <dbReference type="ARBA" id="ARBA00022723"/>
    </source>
</evidence>
<reference evidence="8 9" key="1">
    <citation type="submission" date="2019-10" db="EMBL/GenBank/DDBJ databases">
        <title>Genomic and transcriptomic insights into the perfect genentic adaptation of a filamentous nitrogen-fixing cyanobacterium to rice fields.</title>
        <authorList>
            <person name="Chen Z."/>
        </authorList>
    </citation>
    <scope>NUCLEOTIDE SEQUENCE [LARGE SCALE GENOMIC DNA]</scope>
    <source>
        <strain evidence="8">CCNUC1</strain>
    </source>
</reference>
<dbReference type="GO" id="GO:0005506">
    <property type="term" value="F:iron ion binding"/>
    <property type="evidence" value="ECO:0007669"/>
    <property type="project" value="InterPro"/>
</dbReference>
<keyword evidence="2 7" id="KW-0349">Heme</keyword>
<dbReference type="Gene3D" id="1.10.630.10">
    <property type="entry name" value="Cytochrome P450"/>
    <property type="match status" value="1"/>
</dbReference>
<evidence type="ECO:0000256" key="5">
    <source>
        <dbReference type="ARBA" id="ARBA00023004"/>
    </source>
</evidence>
<keyword evidence="5 7" id="KW-0408">Iron</keyword>
<dbReference type="InterPro" id="IPR017972">
    <property type="entry name" value="Cyt_P450_CS"/>
</dbReference>
<evidence type="ECO:0000313" key="8">
    <source>
        <dbReference type="EMBL" id="QFS51192.1"/>
    </source>
</evidence>
<dbReference type="KEGG" id="nsh:GXM_08686"/>
<sequence>MGQMTSLTNPEKDRYNLTAPEVFANPYPTYRRILQQEPVYWNDFLGGWYLMRYQDVAFAMQDKRISAKRPPISKLSQLEQQNIFPLLESLSKWMLFCDPPEHTRLRTLFNKAFTPHIIGSMAPSIHSLVNQLIDSIYKRGNIDIIHDLAYPIPAIVIAQMLGANSEDYEQFKKWSSDLAKFFGLFRMDTEILTNAKKSLLEMKQYFHFILEERRCQPQDDLISSLIFAQEKENSLSDEEILSNCVFLTFAGHETTTNLIANGLLALLANPSQMQKLKNDPSLITTAVEEFLRYDSPVQRQARIALTDLEINGQQIRQGQRLFLAIGAANRDPEQFFNPDKLDITRSQNPHLAFGKGTHFCLGASLGRLEAQIAINTIVQRLPNLRLDTDQIEWYENPSLRGMKSMPVAFNF</sequence>
<dbReference type="PANTHER" id="PTHR46696:SF1">
    <property type="entry name" value="CYTOCHROME P450 YJIB-RELATED"/>
    <property type="match status" value="1"/>
</dbReference>
<proteinExistence type="inferred from homology"/>
<dbReference type="CDD" id="cd20625">
    <property type="entry name" value="CYP164-like"/>
    <property type="match status" value="1"/>
</dbReference>
<dbReference type="InterPro" id="IPR001128">
    <property type="entry name" value="Cyt_P450"/>
</dbReference>
<evidence type="ECO:0000256" key="6">
    <source>
        <dbReference type="ARBA" id="ARBA00023033"/>
    </source>
</evidence>
<evidence type="ECO:0000313" key="9">
    <source>
        <dbReference type="Proteomes" id="UP000326678"/>
    </source>
</evidence>
<dbReference type="FunFam" id="1.10.630.10:FF:000018">
    <property type="entry name" value="Cytochrome P450 monooxygenase"/>
    <property type="match status" value="1"/>
</dbReference>
<dbReference type="InterPro" id="IPR002397">
    <property type="entry name" value="Cyt_P450_B"/>
</dbReference>
<dbReference type="GO" id="GO:0004497">
    <property type="term" value="F:monooxygenase activity"/>
    <property type="evidence" value="ECO:0007669"/>
    <property type="project" value="UniProtKB-KW"/>
</dbReference>
<keyword evidence="4 7" id="KW-0560">Oxidoreductase</keyword>
<protein>
    <submittedName>
        <fullName evidence="8">Cytochrome P450</fullName>
    </submittedName>
</protein>
<keyword evidence="9" id="KW-1185">Reference proteome</keyword>
<dbReference type="Proteomes" id="UP000326678">
    <property type="component" value="Chromosome Gxm2"/>
</dbReference>
<gene>
    <name evidence="8" type="ORF">GXM_08686</name>
</gene>
<accession>A0A5P8WF77</accession>
<keyword evidence="6 7" id="KW-0503">Monooxygenase</keyword>
<evidence type="ECO:0000256" key="4">
    <source>
        <dbReference type="ARBA" id="ARBA00023002"/>
    </source>
</evidence>
<dbReference type="AlphaFoldDB" id="A0A5P8WF77"/>
<evidence type="ECO:0000256" key="1">
    <source>
        <dbReference type="ARBA" id="ARBA00010617"/>
    </source>
</evidence>
<dbReference type="PANTHER" id="PTHR46696">
    <property type="entry name" value="P450, PUTATIVE (EUROFUNG)-RELATED"/>
    <property type="match status" value="1"/>
</dbReference>
<name>A0A5P8WF77_9NOSO</name>
<dbReference type="Pfam" id="PF00067">
    <property type="entry name" value="p450"/>
    <property type="match status" value="1"/>
</dbReference>
<dbReference type="SUPFAM" id="SSF48264">
    <property type="entry name" value="Cytochrome P450"/>
    <property type="match status" value="1"/>
</dbReference>
<organism evidence="8 9">
    <name type="scientific">Nostoc sphaeroides CCNUC1</name>
    <dbReference type="NCBI Taxonomy" id="2653204"/>
    <lineage>
        <taxon>Bacteria</taxon>
        <taxon>Bacillati</taxon>
        <taxon>Cyanobacteriota</taxon>
        <taxon>Cyanophyceae</taxon>
        <taxon>Nostocales</taxon>
        <taxon>Nostocaceae</taxon>
        <taxon>Nostoc</taxon>
    </lineage>
</organism>